<dbReference type="Gene3D" id="1.20.58.1040">
    <property type="match status" value="1"/>
</dbReference>
<feature type="signal peptide" evidence="9">
    <location>
        <begin position="1"/>
        <end position="27"/>
    </location>
</feature>
<feature type="chain" id="PRO_5034207829" description="X8 domain-containing protein" evidence="9">
    <location>
        <begin position="28"/>
        <end position="187"/>
    </location>
</feature>
<keyword evidence="4 9" id="KW-0732">Signal</keyword>
<accession>A0A8D9DD00</accession>
<dbReference type="PANTHER" id="PTHR31044:SF33">
    <property type="entry name" value="PLASMODESMATA CALLOSE-BINDING PROTEIN 5"/>
    <property type="match status" value="1"/>
</dbReference>
<keyword evidence="5" id="KW-0472">Membrane</keyword>
<evidence type="ECO:0000259" key="10">
    <source>
        <dbReference type="SMART" id="SM00768"/>
    </source>
</evidence>
<comment type="subcellular location">
    <subcellularLocation>
        <location evidence="1">Cell membrane</location>
        <topology evidence="1">Lipid-anchor</topology>
        <topology evidence="1">GPI-anchor</topology>
    </subcellularLocation>
</comment>
<name>A0A8D9DD00_BRACM</name>
<keyword evidence="6" id="KW-1015">Disulfide bond</keyword>
<keyword evidence="7" id="KW-0325">Glycoprotein</keyword>
<sequence>MIGYTPSQFHFHYLLMHLSLVITLTSAQFNGQASDTDLWCVAKNNAEDSSLQAAIDWACGPGGTDCSGIQQGGPCYDPADIVKTASYVFNSYYLKNGPEDEACNFSNSAAVTSLNPSKASTFFLLYHQNLCYSKRVSNGNIVDAATTSTQGTSTQESSDFNRAGRIFSSIWSLPFIILGLVMINHHF</sequence>
<dbReference type="InterPro" id="IPR012946">
    <property type="entry name" value="X8"/>
</dbReference>
<feature type="domain" description="X8" evidence="10">
    <location>
        <begin position="38"/>
        <end position="133"/>
    </location>
</feature>
<keyword evidence="3" id="KW-0336">GPI-anchor</keyword>
<evidence type="ECO:0000313" key="12">
    <source>
        <dbReference type="Proteomes" id="UP000694005"/>
    </source>
</evidence>
<evidence type="ECO:0000256" key="4">
    <source>
        <dbReference type="ARBA" id="ARBA00022729"/>
    </source>
</evidence>
<keyword evidence="8" id="KW-0449">Lipoprotein</keyword>
<dbReference type="FunFam" id="1.20.58.1040:FF:000001">
    <property type="entry name" value="Glucan endo-1,3-beta-glucosidase 4"/>
    <property type="match status" value="1"/>
</dbReference>
<dbReference type="EMBL" id="LS974621">
    <property type="protein sequence ID" value="CAG7873776.1"/>
    <property type="molecule type" value="Genomic_DNA"/>
</dbReference>
<dbReference type="Proteomes" id="UP000694005">
    <property type="component" value="Chromosome A05"/>
</dbReference>
<evidence type="ECO:0000256" key="6">
    <source>
        <dbReference type="ARBA" id="ARBA00023157"/>
    </source>
</evidence>
<dbReference type="Pfam" id="PF07983">
    <property type="entry name" value="X8"/>
    <property type="match status" value="1"/>
</dbReference>
<proteinExistence type="predicted"/>
<evidence type="ECO:0000313" key="11">
    <source>
        <dbReference type="EMBL" id="CAG7873776.1"/>
    </source>
</evidence>
<evidence type="ECO:0000256" key="2">
    <source>
        <dbReference type="ARBA" id="ARBA00022475"/>
    </source>
</evidence>
<dbReference type="SMART" id="SM00768">
    <property type="entry name" value="X8"/>
    <property type="match status" value="1"/>
</dbReference>
<evidence type="ECO:0000256" key="3">
    <source>
        <dbReference type="ARBA" id="ARBA00022622"/>
    </source>
</evidence>
<evidence type="ECO:0000256" key="8">
    <source>
        <dbReference type="ARBA" id="ARBA00023288"/>
    </source>
</evidence>
<protein>
    <recommendedName>
        <fullName evidence="10">X8 domain-containing protein</fullName>
    </recommendedName>
</protein>
<dbReference type="GO" id="GO:0009506">
    <property type="term" value="C:plasmodesma"/>
    <property type="evidence" value="ECO:0007669"/>
    <property type="project" value="UniProtKB-ARBA"/>
</dbReference>
<evidence type="ECO:0000256" key="5">
    <source>
        <dbReference type="ARBA" id="ARBA00023136"/>
    </source>
</evidence>
<dbReference type="InterPro" id="IPR044788">
    <property type="entry name" value="X8_dom_prot"/>
</dbReference>
<dbReference type="PANTHER" id="PTHR31044">
    <property type="entry name" value="BETA-1,3 GLUCANASE"/>
    <property type="match status" value="1"/>
</dbReference>
<evidence type="ECO:0000256" key="1">
    <source>
        <dbReference type="ARBA" id="ARBA00004609"/>
    </source>
</evidence>
<gene>
    <name evidence="11" type="ORF">BRAPAZ1V2_A05P02970.2</name>
</gene>
<keyword evidence="2" id="KW-1003">Cell membrane</keyword>
<reference evidence="11 12" key="1">
    <citation type="submission" date="2021-07" db="EMBL/GenBank/DDBJ databases">
        <authorList>
            <consortium name="Genoscope - CEA"/>
            <person name="William W."/>
        </authorList>
    </citation>
    <scope>NUCLEOTIDE SEQUENCE [LARGE SCALE GENOMIC DNA]</scope>
</reference>
<dbReference type="Gramene" id="A05p02970.2_BraZ1">
    <property type="protein sequence ID" value="A05p02970.2_BraZ1.CDS"/>
    <property type="gene ID" value="A05g02970.2_BraZ1"/>
</dbReference>
<evidence type="ECO:0000256" key="7">
    <source>
        <dbReference type="ARBA" id="ARBA00023180"/>
    </source>
</evidence>
<dbReference type="GO" id="GO:0005886">
    <property type="term" value="C:plasma membrane"/>
    <property type="evidence" value="ECO:0007669"/>
    <property type="project" value="UniProtKB-SubCell"/>
</dbReference>
<dbReference type="GO" id="GO:0098552">
    <property type="term" value="C:side of membrane"/>
    <property type="evidence" value="ECO:0007669"/>
    <property type="project" value="UniProtKB-KW"/>
</dbReference>
<dbReference type="AlphaFoldDB" id="A0A8D9DD00"/>
<organism evidence="11 12">
    <name type="scientific">Brassica campestris</name>
    <name type="common">Field mustard</name>
    <dbReference type="NCBI Taxonomy" id="3711"/>
    <lineage>
        <taxon>Eukaryota</taxon>
        <taxon>Viridiplantae</taxon>
        <taxon>Streptophyta</taxon>
        <taxon>Embryophyta</taxon>
        <taxon>Tracheophyta</taxon>
        <taxon>Spermatophyta</taxon>
        <taxon>Magnoliopsida</taxon>
        <taxon>eudicotyledons</taxon>
        <taxon>Gunneridae</taxon>
        <taxon>Pentapetalae</taxon>
        <taxon>rosids</taxon>
        <taxon>malvids</taxon>
        <taxon>Brassicales</taxon>
        <taxon>Brassicaceae</taxon>
        <taxon>Brassiceae</taxon>
        <taxon>Brassica</taxon>
    </lineage>
</organism>
<evidence type="ECO:0000256" key="9">
    <source>
        <dbReference type="SAM" id="SignalP"/>
    </source>
</evidence>